<dbReference type="PANTHER" id="PTHR36423">
    <property type="entry name" value="AFR070WP"/>
    <property type="match status" value="1"/>
</dbReference>
<dbReference type="Pfam" id="PF08883">
    <property type="entry name" value="DOPA_dioxygen"/>
    <property type="match status" value="1"/>
</dbReference>
<dbReference type="Gene3D" id="3.30.70.1240">
    <property type="entry name" value="DOPA-like domains"/>
    <property type="match status" value="1"/>
</dbReference>
<dbReference type="SUPFAM" id="SSF143410">
    <property type="entry name" value="DOPA-like"/>
    <property type="match status" value="1"/>
</dbReference>
<evidence type="ECO:0000313" key="2">
    <source>
        <dbReference type="EMBL" id="KAJ9162352.1"/>
    </source>
</evidence>
<name>A0AA38VP54_9PEZI</name>
<organism evidence="2 3">
    <name type="scientific">Coniochaeta hoffmannii</name>
    <dbReference type="NCBI Taxonomy" id="91930"/>
    <lineage>
        <taxon>Eukaryota</taxon>
        <taxon>Fungi</taxon>
        <taxon>Dikarya</taxon>
        <taxon>Ascomycota</taxon>
        <taxon>Pezizomycotina</taxon>
        <taxon>Sordariomycetes</taxon>
        <taxon>Sordariomycetidae</taxon>
        <taxon>Coniochaetales</taxon>
        <taxon>Coniochaetaceae</taxon>
        <taxon>Coniochaeta</taxon>
    </lineage>
</organism>
<evidence type="ECO:0000256" key="1">
    <source>
        <dbReference type="SAM" id="MobiDB-lite"/>
    </source>
</evidence>
<keyword evidence="3" id="KW-1185">Reference proteome</keyword>
<dbReference type="EMBL" id="JANBVN010000012">
    <property type="protein sequence ID" value="KAJ9162352.1"/>
    <property type="molecule type" value="Genomic_DNA"/>
</dbReference>
<proteinExistence type="predicted"/>
<reference evidence="2" key="1">
    <citation type="submission" date="2022-07" db="EMBL/GenBank/DDBJ databases">
        <title>Fungi with potential for degradation of polypropylene.</title>
        <authorList>
            <person name="Gostincar C."/>
        </authorList>
    </citation>
    <scope>NUCLEOTIDE SEQUENCE</scope>
    <source>
        <strain evidence="2">EXF-13287</strain>
    </source>
</reference>
<dbReference type="PANTHER" id="PTHR36423:SF2">
    <property type="entry name" value="AFR070WP"/>
    <property type="match status" value="1"/>
</dbReference>
<sequence>MSISSYLFPSVTYPSPLAGYENAEPLPDEKDEDGKSYKNTQTGVLSPAYDHFIEPLDNGRRGGFDIHIYYFPQNPQQTLYARQLWERIRREFPELRIYKVWDRPIGPHALAMFEVNLFTPAQFGAFVPWLAIWRGPLSALVHPNTTEPGMGEAERALRNHTEQAIWLGERLPVDGSMFRRMEEGEKAETAVPPVEEGERPILG</sequence>
<gene>
    <name evidence="2" type="ORF">NKR19_g1344</name>
</gene>
<dbReference type="Proteomes" id="UP001174691">
    <property type="component" value="Unassembled WGS sequence"/>
</dbReference>
<evidence type="ECO:0000313" key="3">
    <source>
        <dbReference type="Proteomes" id="UP001174691"/>
    </source>
</evidence>
<feature type="region of interest" description="Disordered" evidence="1">
    <location>
        <begin position="19"/>
        <end position="42"/>
    </location>
</feature>
<accession>A0AA38VP54</accession>
<dbReference type="InterPro" id="IPR023389">
    <property type="entry name" value="DOPA-like_sf"/>
</dbReference>
<comment type="caution">
    <text evidence="2">The sequence shown here is derived from an EMBL/GenBank/DDBJ whole genome shotgun (WGS) entry which is preliminary data.</text>
</comment>
<dbReference type="InterPro" id="IPR014980">
    <property type="entry name" value="DOPA_dioxygen"/>
</dbReference>
<protein>
    <submittedName>
        <fullName evidence="2">DOPA 4,5-dioxygenase</fullName>
    </submittedName>
</protein>
<feature type="region of interest" description="Disordered" evidence="1">
    <location>
        <begin position="183"/>
        <end position="203"/>
    </location>
</feature>
<dbReference type="AlphaFoldDB" id="A0AA38VP54"/>